<dbReference type="RefSeq" id="WP_379829665.1">
    <property type="nucleotide sequence ID" value="NZ_JBHUHU010000001.1"/>
</dbReference>
<proteinExistence type="predicted"/>
<accession>A0ABW4XY93</accession>
<dbReference type="EMBL" id="JBHUHU010000001">
    <property type="protein sequence ID" value="MFD2098899.1"/>
    <property type="molecule type" value="Genomic_DNA"/>
</dbReference>
<evidence type="ECO:0008006" key="3">
    <source>
        <dbReference type="Google" id="ProtNLM"/>
    </source>
</evidence>
<name>A0ABW4XY93_9FLAO</name>
<evidence type="ECO:0000313" key="2">
    <source>
        <dbReference type="Proteomes" id="UP001597342"/>
    </source>
</evidence>
<dbReference type="Proteomes" id="UP001597342">
    <property type="component" value="Unassembled WGS sequence"/>
</dbReference>
<evidence type="ECO:0000313" key="1">
    <source>
        <dbReference type="EMBL" id="MFD2098899.1"/>
    </source>
</evidence>
<sequence length="72" mass="8154">MKNVLVFKTSVSGKSEVKRLKPLLNRLVNQSGYWNFDLEDCDNILRVETQSLTAPAISSLLQKSGFNCEELH</sequence>
<protein>
    <recommendedName>
        <fullName evidence="3">HMA domain-containing protein</fullName>
    </recommendedName>
</protein>
<reference evidence="2" key="1">
    <citation type="journal article" date="2019" name="Int. J. Syst. Evol. Microbiol.">
        <title>The Global Catalogue of Microorganisms (GCM) 10K type strain sequencing project: providing services to taxonomists for standard genome sequencing and annotation.</title>
        <authorList>
            <consortium name="The Broad Institute Genomics Platform"/>
            <consortium name="The Broad Institute Genome Sequencing Center for Infectious Disease"/>
            <person name="Wu L."/>
            <person name="Ma J."/>
        </authorList>
    </citation>
    <scope>NUCLEOTIDE SEQUENCE [LARGE SCALE GENOMIC DNA]</scope>
    <source>
        <strain evidence="2">JCM 3389</strain>
    </source>
</reference>
<organism evidence="1 2">
    <name type="scientific">Flagellimonas iocasae</name>
    <dbReference type="NCBI Taxonomy" id="2055905"/>
    <lineage>
        <taxon>Bacteria</taxon>
        <taxon>Pseudomonadati</taxon>
        <taxon>Bacteroidota</taxon>
        <taxon>Flavobacteriia</taxon>
        <taxon>Flavobacteriales</taxon>
        <taxon>Flavobacteriaceae</taxon>
        <taxon>Flagellimonas</taxon>
    </lineage>
</organism>
<keyword evidence="2" id="KW-1185">Reference proteome</keyword>
<comment type="caution">
    <text evidence="1">The sequence shown here is derived from an EMBL/GenBank/DDBJ whole genome shotgun (WGS) entry which is preliminary data.</text>
</comment>
<gene>
    <name evidence="1" type="ORF">ACFSJE_03875</name>
</gene>